<feature type="compositionally biased region" description="Basic and acidic residues" evidence="3">
    <location>
        <begin position="407"/>
        <end position="424"/>
    </location>
</feature>
<reference evidence="5" key="2">
    <citation type="submission" date="2025-09" db="UniProtKB">
        <authorList>
            <consortium name="Ensembl"/>
        </authorList>
    </citation>
    <scope>IDENTIFICATION</scope>
</reference>
<name>A0A3B3S6P8_9TELE</name>
<feature type="transmembrane region" description="Helical" evidence="4">
    <location>
        <begin position="177"/>
        <end position="200"/>
    </location>
</feature>
<dbReference type="GO" id="GO:0008289">
    <property type="term" value="F:lipid binding"/>
    <property type="evidence" value="ECO:0007669"/>
    <property type="project" value="InterPro"/>
</dbReference>
<dbReference type="GO" id="GO:0016020">
    <property type="term" value="C:membrane"/>
    <property type="evidence" value="ECO:0007669"/>
    <property type="project" value="TreeGrafter"/>
</dbReference>
<dbReference type="GO" id="GO:0005576">
    <property type="term" value="C:extracellular region"/>
    <property type="evidence" value="ECO:0007669"/>
    <property type="project" value="InterPro"/>
</dbReference>
<evidence type="ECO:0000256" key="3">
    <source>
        <dbReference type="SAM" id="MobiDB-lite"/>
    </source>
</evidence>
<keyword evidence="6" id="KW-1185">Reference proteome</keyword>
<dbReference type="Pfam" id="PF05461">
    <property type="entry name" value="ApoL"/>
    <property type="match status" value="1"/>
</dbReference>
<protein>
    <submittedName>
        <fullName evidence="5">Apolipoprotein L domain containing 1a</fullName>
    </submittedName>
</protein>
<dbReference type="Ensembl" id="ENSPKIT00000006596.1">
    <property type="protein sequence ID" value="ENSPKIP00000025850.1"/>
    <property type="gene ID" value="ENSPKIG00000008561.1"/>
</dbReference>
<dbReference type="GO" id="GO:0006869">
    <property type="term" value="P:lipid transport"/>
    <property type="evidence" value="ECO:0007669"/>
    <property type="project" value="InterPro"/>
</dbReference>
<evidence type="ECO:0000313" key="5">
    <source>
        <dbReference type="Ensembl" id="ENSPKIP00000025850.1"/>
    </source>
</evidence>
<feature type="region of interest" description="Disordered" evidence="3">
    <location>
        <begin position="17"/>
        <end position="68"/>
    </location>
</feature>
<feature type="compositionally biased region" description="Basic and acidic residues" evidence="3">
    <location>
        <begin position="471"/>
        <end position="482"/>
    </location>
</feature>
<dbReference type="PANTHER" id="PTHR14096:SF34">
    <property type="entry name" value="APOLIPOPROTEIN L3-LIKE-RELATED"/>
    <property type="match status" value="1"/>
</dbReference>
<evidence type="ECO:0000313" key="6">
    <source>
        <dbReference type="Proteomes" id="UP000261540"/>
    </source>
</evidence>
<keyword evidence="4" id="KW-0472">Membrane</keyword>
<keyword evidence="2" id="KW-0175">Coiled coil</keyword>
<keyword evidence="4" id="KW-1133">Transmembrane helix</keyword>
<dbReference type="GeneTree" id="ENSGT01030000234599"/>
<comment type="similarity">
    <text evidence="1">Belongs to the apolipoprotein L family.</text>
</comment>
<accession>A0A3B3S6P8</accession>
<organism evidence="5 6">
    <name type="scientific">Paramormyrops kingsleyae</name>
    <dbReference type="NCBI Taxonomy" id="1676925"/>
    <lineage>
        <taxon>Eukaryota</taxon>
        <taxon>Metazoa</taxon>
        <taxon>Chordata</taxon>
        <taxon>Craniata</taxon>
        <taxon>Vertebrata</taxon>
        <taxon>Euteleostomi</taxon>
        <taxon>Actinopterygii</taxon>
        <taxon>Neopterygii</taxon>
        <taxon>Teleostei</taxon>
        <taxon>Osteoglossocephala</taxon>
        <taxon>Osteoglossomorpha</taxon>
        <taxon>Osteoglossiformes</taxon>
        <taxon>Mormyridae</taxon>
        <taxon>Paramormyrops</taxon>
    </lineage>
</organism>
<dbReference type="GO" id="GO:0042157">
    <property type="term" value="P:lipoprotein metabolic process"/>
    <property type="evidence" value="ECO:0007669"/>
    <property type="project" value="InterPro"/>
</dbReference>
<proteinExistence type="inferred from homology"/>
<dbReference type="KEGG" id="pki:111854529"/>
<dbReference type="PANTHER" id="PTHR14096">
    <property type="entry name" value="APOLIPOPROTEIN L"/>
    <property type="match status" value="1"/>
</dbReference>
<feature type="compositionally biased region" description="Basic and acidic residues" evidence="3">
    <location>
        <begin position="442"/>
        <end position="458"/>
    </location>
</feature>
<dbReference type="InterPro" id="IPR008405">
    <property type="entry name" value="ApoL"/>
</dbReference>
<dbReference type="OrthoDB" id="6363454at2759"/>
<keyword evidence="4" id="KW-0812">Transmembrane</keyword>
<dbReference type="AlphaFoldDB" id="A0A3B3S6P8"/>
<feature type="transmembrane region" description="Helical" evidence="4">
    <location>
        <begin position="145"/>
        <end position="171"/>
    </location>
</feature>
<evidence type="ECO:0000256" key="4">
    <source>
        <dbReference type="SAM" id="Phobius"/>
    </source>
</evidence>
<evidence type="ECO:0000256" key="2">
    <source>
        <dbReference type="SAM" id="Coils"/>
    </source>
</evidence>
<feature type="coiled-coil region" evidence="2">
    <location>
        <begin position="209"/>
        <end position="236"/>
    </location>
</feature>
<dbReference type="STRING" id="1676925.ENSPKIP00000025850"/>
<feature type="region of interest" description="Disordered" evidence="3">
    <location>
        <begin position="407"/>
        <end position="482"/>
    </location>
</feature>
<dbReference type="Proteomes" id="UP000261540">
    <property type="component" value="Unplaced"/>
</dbReference>
<evidence type="ECO:0000256" key="1">
    <source>
        <dbReference type="ARBA" id="ARBA00010090"/>
    </source>
</evidence>
<sequence length="543" mass="60486">MLSRIFRRAPLPVENRLPVQDTPACNELSAREDSTGNLSESSTRGDFEKIHANNSDPRPSEDTEEDGESLLDWWRGVEGWEEWNKSINVHEDMEDVAVEQAADRVYMAAQLFVRLLEQHSDSLHCRVHELLSVADAADGFHKRTVVASVGGGVASVAGGVVTISGLVLAPFTFGTSLVVTAVGIGVATLGGLTSASANITDTLHSTMDRKKVEKMIQDYQEEMKDIKECLEFVQEGVNVLRQWDFEEYMESLSRQALNQNLKHVMKEGGRAGKALFINTEKLVNTVQVLSVAGGAARAAQAVSVATGVMSALFLALDVFFLARDSHELHTGAKTKFAAKIREVCKELEDGLRELKRIKEELQKTMNGEELQMEEEEEEKVLFSDLDELALLEKELDQLENEFDERALKKSMGEGPGRGEKEGRIESVIVGSKNNEVKPGQKSRRDGDMETGVRIDLENKQGTANRGTGMMEEQRGKDRVEDVKGKGGQIGMCFAASGLCFFMQYRQWIYGWGRSHRGHLQQVMHKMTLHEPFAVFFNPTRWCS</sequence>
<reference evidence="5" key="1">
    <citation type="submission" date="2025-08" db="UniProtKB">
        <authorList>
            <consortium name="Ensembl"/>
        </authorList>
    </citation>
    <scope>IDENTIFICATION</scope>
</reference>